<protein>
    <submittedName>
        <fullName evidence="2">Type VI secretion system protein TssA</fullName>
    </submittedName>
</protein>
<proteinExistence type="predicted"/>
<dbReference type="EMBL" id="WHSB02000001">
    <property type="protein sequence ID" value="MCQ4628863.1"/>
    <property type="molecule type" value="Genomic_DNA"/>
</dbReference>
<accession>A0ABT1R120</accession>
<dbReference type="Proteomes" id="UP000996601">
    <property type="component" value="Unassembled WGS sequence"/>
</dbReference>
<evidence type="ECO:0000259" key="1">
    <source>
        <dbReference type="Pfam" id="PF06812"/>
    </source>
</evidence>
<dbReference type="RefSeq" id="WP_256114940.1">
    <property type="nucleotide sequence ID" value="NZ_WHSB02000001.1"/>
</dbReference>
<dbReference type="InterPro" id="IPR017740">
    <property type="entry name" value="TssA-like"/>
</dbReference>
<evidence type="ECO:0000313" key="3">
    <source>
        <dbReference type="Proteomes" id="UP000996601"/>
    </source>
</evidence>
<gene>
    <name evidence="2" type="primary">tssA</name>
    <name evidence="2" type="ORF">GB927_002370</name>
</gene>
<dbReference type="NCBIfam" id="TIGR03363">
    <property type="entry name" value="VI_chp_8"/>
    <property type="match status" value="1"/>
</dbReference>
<sequence length="376" mass="40303">MALPQVIDIDALLQAISEEAPAGTDPRADSSPASLYYRTKDARNAARSAERAAVETGGASPEEWDTVADTAMTILASHGKDLEIAAWLVEALLRTEGFAGLRDGMKVLTGIVNGFWETCFPELDEDGVEGKVSAVAGLNGSGAVGTLIQPIRLVSITRGSQWSFSLWNYEQARDLAKVTDPDRRQERIDNGAVTMEQFLESVADTSVAFFAETQAVIVETLAALAEMSAAFDAVAGVDAPPVSALREMLEEISRSIAHFAADKLAVANYSADSEEVSAGDAGQQGEGGQQVSGTVVVRKIEGYQSRDEALAELTRISAYFRKTEPHSPMSYTLEDAVRRARMSLPDLLVELVEDPAHLQRILLAAGIKPPSTEQGY</sequence>
<dbReference type="PANTHER" id="PTHR37951">
    <property type="entry name" value="CYTOPLASMIC PROTEIN-RELATED"/>
    <property type="match status" value="1"/>
</dbReference>
<name>A0ABT1R120_9HYPH</name>
<keyword evidence="3" id="KW-1185">Reference proteome</keyword>
<reference evidence="2" key="1">
    <citation type="submission" date="2021-07" db="EMBL/GenBank/DDBJ databases">
        <title>Shinella sp. nov., a novel member of the genus Shinella from water.</title>
        <authorList>
            <person name="Deng Y."/>
        </authorList>
    </citation>
    <scope>NUCLEOTIDE SEQUENCE</scope>
    <source>
        <strain evidence="2">CPCC 100929</strain>
    </source>
</reference>
<comment type="caution">
    <text evidence="2">The sequence shown here is derived from an EMBL/GenBank/DDBJ whole genome shotgun (WGS) entry which is preliminary data.</text>
</comment>
<dbReference type="InterPro" id="IPR010657">
    <property type="entry name" value="ImpA_N"/>
</dbReference>
<organism evidence="2 3">
    <name type="scientific">Shinella lacus</name>
    <dbReference type="NCBI Taxonomy" id="2654216"/>
    <lineage>
        <taxon>Bacteria</taxon>
        <taxon>Pseudomonadati</taxon>
        <taxon>Pseudomonadota</taxon>
        <taxon>Alphaproteobacteria</taxon>
        <taxon>Hyphomicrobiales</taxon>
        <taxon>Rhizobiaceae</taxon>
        <taxon>Shinella</taxon>
    </lineage>
</organism>
<evidence type="ECO:0000313" key="2">
    <source>
        <dbReference type="EMBL" id="MCQ4628863.1"/>
    </source>
</evidence>
<dbReference type="PANTHER" id="PTHR37951:SF1">
    <property type="entry name" value="TYPE VI SECRETION SYSTEM COMPONENT TSSA1"/>
    <property type="match status" value="1"/>
</dbReference>
<dbReference type="Pfam" id="PF06812">
    <property type="entry name" value="ImpA_N"/>
    <property type="match status" value="1"/>
</dbReference>
<feature type="domain" description="ImpA N-terminal" evidence="1">
    <location>
        <begin position="13"/>
        <end position="139"/>
    </location>
</feature>